<organism evidence="1 2">
    <name type="scientific">Colletotrichum higginsianum (strain IMI 349063)</name>
    <name type="common">Crucifer anthracnose fungus</name>
    <dbReference type="NCBI Taxonomy" id="759273"/>
    <lineage>
        <taxon>Eukaryota</taxon>
        <taxon>Fungi</taxon>
        <taxon>Dikarya</taxon>
        <taxon>Ascomycota</taxon>
        <taxon>Pezizomycotina</taxon>
        <taxon>Sordariomycetes</taxon>
        <taxon>Hypocreomycetidae</taxon>
        <taxon>Glomerellales</taxon>
        <taxon>Glomerellaceae</taxon>
        <taxon>Colletotrichum</taxon>
        <taxon>Colletotrichum destructivum species complex</taxon>
    </lineage>
</organism>
<dbReference type="RefSeq" id="XP_018164700.1">
    <property type="nucleotide sequence ID" value="XM_018296338.1"/>
</dbReference>
<protein>
    <submittedName>
        <fullName evidence="1">Uncharacterized protein</fullName>
    </submittedName>
</protein>
<comment type="caution">
    <text evidence="1">The sequence shown here is derived from an EMBL/GenBank/DDBJ whole genome shotgun (WGS) entry which is preliminary data.</text>
</comment>
<sequence>MLEAFVGLVSCQLSFLVPGFDLEDPQGSGPISTNYLVASAPFPYRWLKCSDRGTPRSIVVYSSGSKGQNILI</sequence>
<evidence type="ECO:0000313" key="1">
    <source>
        <dbReference type="EMBL" id="OBR16183.1"/>
    </source>
</evidence>
<gene>
    <name evidence="1" type="ORF">CH63R_01363</name>
</gene>
<evidence type="ECO:0000313" key="2">
    <source>
        <dbReference type="Proteomes" id="UP000092177"/>
    </source>
</evidence>
<reference evidence="2" key="1">
    <citation type="journal article" date="2017" name="BMC Genomics">
        <title>Gapless genome assembly of Colletotrichum higginsianum reveals chromosome structure and association of transposable elements with secondary metabolite gene clusters.</title>
        <authorList>
            <person name="Dallery J.-F."/>
            <person name="Lapalu N."/>
            <person name="Zampounis A."/>
            <person name="Pigne S."/>
            <person name="Luyten I."/>
            <person name="Amselem J."/>
            <person name="Wittenberg A.H.J."/>
            <person name="Zhou S."/>
            <person name="de Queiroz M.V."/>
            <person name="Robin G.P."/>
            <person name="Auger A."/>
            <person name="Hainaut M."/>
            <person name="Henrissat B."/>
            <person name="Kim K.-T."/>
            <person name="Lee Y.-H."/>
            <person name="Lespinet O."/>
            <person name="Schwartz D.C."/>
            <person name="Thon M.R."/>
            <person name="O'Connell R.J."/>
        </authorList>
    </citation>
    <scope>NUCLEOTIDE SEQUENCE [LARGE SCALE GENOMIC DNA]</scope>
    <source>
        <strain evidence="2">IMI 349063</strain>
    </source>
</reference>
<proteinExistence type="predicted"/>
<dbReference type="GeneID" id="28860445"/>
<dbReference type="KEGG" id="chig:CH63R_01363"/>
<dbReference type="EMBL" id="LTAN01000001">
    <property type="protein sequence ID" value="OBR16183.1"/>
    <property type="molecule type" value="Genomic_DNA"/>
</dbReference>
<keyword evidence="2" id="KW-1185">Reference proteome</keyword>
<dbReference type="AlphaFoldDB" id="A0A1B7YVY1"/>
<name>A0A1B7YVY1_COLHI</name>
<dbReference type="VEuPathDB" id="FungiDB:CH63R_01363"/>
<accession>A0A1B7YVY1</accession>
<dbReference type="Proteomes" id="UP000092177">
    <property type="component" value="Chromosome 1"/>
</dbReference>